<dbReference type="InterPro" id="IPR045584">
    <property type="entry name" value="Pilin-like"/>
</dbReference>
<evidence type="ECO:0000313" key="2">
    <source>
        <dbReference type="EMBL" id="MBW7953191.1"/>
    </source>
</evidence>
<sequence length="202" mass="22137">MKRSGFSLIELIVIMAIVGITATLGIWGFLSFRRSIEFGQSVNEVIIIMKETRSLAKNNTLPKDLILGSSPGQQTIYAYNITFLEDDMVRTLCSRSTSSSNSNWICNDGSNGTIDTRVSLKSPAISTQIEYVLQGGANPICRNVLFENLTGDIKVATGTANSNNITFFEDDCVLKVRHKQSGAENTIKVESVQNSFGIVENE</sequence>
<dbReference type="InterPro" id="IPR012902">
    <property type="entry name" value="N_methyl_site"/>
</dbReference>
<comment type="caution">
    <text evidence="2">The sequence shown here is derived from an EMBL/GenBank/DDBJ whole genome shotgun (WGS) entry which is preliminary data.</text>
</comment>
<organism evidence="2 3">
    <name type="scientific">Candidatus Dojkabacteria bacterium</name>
    <dbReference type="NCBI Taxonomy" id="2099670"/>
    <lineage>
        <taxon>Bacteria</taxon>
        <taxon>Candidatus Dojkabacteria</taxon>
    </lineage>
</organism>
<dbReference type="PROSITE" id="PS00409">
    <property type="entry name" value="PROKAR_NTER_METHYL"/>
    <property type="match status" value="1"/>
</dbReference>
<evidence type="ECO:0000313" key="3">
    <source>
        <dbReference type="Proteomes" id="UP000781173"/>
    </source>
</evidence>
<reference evidence="2" key="1">
    <citation type="journal article" date="2022" name="ISME J.">
        <title>A general approach to explore prokaryotic protein glycosylation reveals the unique surface layer modulation of an anammox bacterium.</title>
        <authorList>
            <person name="Pabst M."/>
            <person name="Grouzdev D.S."/>
            <person name="Lawson C.E."/>
            <person name="Kleikamp H.B.C."/>
            <person name="de Ram C."/>
            <person name="Louwen R."/>
            <person name="Lin Y.M."/>
            <person name="Lucker S."/>
            <person name="van Loosdrecht M.C.M."/>
            <person name="Laureni M."/>
        </authorList>
    </citation>
    <scope>NUCLEOTIDE SEQUENCE</scope>
    <source>
        <strain evidence="2">BROCD043</strain>
    </source>
</reference>
<accession>A0A952DRF6</accession>
<dbReference type="AlphaFoldDB" id="A0A952DRF6"/>
<evidence type="ECO:0000256" key="1">
    <source>
        <dbReference type="SAM" id="Phobius"/>
    </source>
</evidence>
<gene>
    <name evidence="2" type="ORF">H3C67_00170</name>
</gene>
<dbReference type="Pfam" id="PF07963">
    <property type="entry name" value="N_methyl"/>
    <property type="match status" value="1"/>
</dbReference>
<dbReference type="Proteomes" id="UP000781173">
    <property type="component" value="Unassembled WGS sequence"/>
</dbReference>
<dbReference type="SUPFAM" id="SSF54523">
    <property type="entry name" value="Pili subunits"/>
    <property type="match status" value="1"/>
</dbReference>
<keyword evidence="1" id="KW-0812">Transmembrane</keyword>
<dbReference type="EMBL" id="JACFOF010000001">
    <property type="protein sequence ID" value="MBW7953191.1"/>
    <property type="molecule type" value="Genomic_DNA"/>
</dbReference>
<feature type="transmembrane region" description="Helical" evidence="1">
    <location>
        <begin position="6"/>
        <end position="30"/>
    </location>
</feature>
<dbReference type="NCBIfam" id="TIGR02532">
    <property type="entry name" value="IV_pilin_GFxxxE"/>
    <property type="match status" value="1"/>
</dbReference>
<name>A0A952DRF6_9BACT</name>
<proteinExistence type="predicted"/>
<keyword evidence="1" id="KW-0472">Membrane</keyword>
<keyword evidence="1" id="KW-1133">Transmembrane helix</keyword>
<protein>
    <submittedName>
        <fullName evidence="2">Prepilin-type N-terminal cleavage/methylation domain-containing protein</fullName>
    </submittedName>
</protein>